<keyword evidence="2" id="KW-1185">Reference proteome</keyword>
<comment type="caution">
    <text evidence="1">The sequence shown here is derived from an EMBL/GenBank/DDBJ whole genome shotgun (WGS) entry which is preliminary data.</text>
</comment>
<dbReference type="Proteomes" id="UP000322699">
    <property type="component" value="Unassembled WGS sequence"/>
</dbReference>
<protein>
    <submittedName>
        <fullName evidence="1">Uncharacterized protein</fullName>
    </submittedName>
</protein>
<dbReference type="EMBL" id="VRLW01000001">
    <property type="protein sequence ID" value="KAA1259596.1"/>
    <property type="molecule type" value="Genomic_DNA"/>
</dbReference>
<sequence length="166" mass="18097">MVRNLISPTVLLLAGIALTLLITDRIPPPANAMTAYGTEKKSLVTVPLDSGMEAVVSLDHTTGDMTGYVLNRLNGQFFIRYRHNVTSEFPQHGGAYLMATGMADFRGFKSNTRVATGVIYVSEESSGRVVAYAIPWNIQFAASGAPNQDLKFITLDQAVTRFTPLR</sequence>
<organism evidence="1 2">
    <name type="scientific">Rubripirellula obstinata</name>
    <dbReference type="NCBI Taxonomy" id="406547"/>
    <lineage>
        <taxon>Bacteria</taxon>
        <taxon>Pseudomonadati</taxon>
        <taxon>Planctomycetota</taxon>
        <taxon>Planctomycetia</taxon>
        <taxon>Pirellulales</taxon>
        <taxon>Pirellulaceae</taxon>
        <taxon>Rubripirellula</taxon>
    </lineage>
</organism>
<accession>A0A5B1CGB0</accession>
<dbReference type="RefSeq" id="WP_068263652.1">
    <property type="nucleotide sequence ID" value="NZ_LWSK01000050.1"/>
</dbReference>
<evidence type="ECO:0000313" key="1">
    <source>
        <dbReference type="EMBL" id="KAA1259596.1"/>
    </source>
</evidence>
<proteinExistence type="predicted"/>
<name>A0A5B1CGB0_9BACT</name>
<dbReference type="AlphaFoldDB" id="A0A5B1CGB0"/>
<reference evidence="1 2" key="1">
    <citation type="submission" date="2019-08" db="EMBL/GenBank/DDBJ databases">
        <title>Deep-cultivation of Planctomycetes and their phenomic and genomic characterization uncovers novel biology.</title>
        <authorList>
            <person name="Wiegand S."/>
            <person name="Jogler M."/>
            <person name="Boedeker C."/>
            <person name="Pinto D."/>
            <person name="Vollmers J."/>
            <person name="Rivas-Marin E."/>
            <person name="Kohn T."/>
            <person name="Peeters S.H."/>
            <person name="Heuer A."/>
            <person name="Rast P."/>
            <person name="Oberbeckmann S."/>
            <person name="Bunk B."/>
            <person name="Jeske O."/>
            <person name="Meyerdierks A."/>
            <person name="Storesund J.E."/>
            <person name="Kallscheuer N."/>
            <person name="Luecker S."/>
            <person name="Lage O.M."/>
            <person name="Pohl T."/>
            <person name="Merkel B.J."/>
            <person name="Hornburger P."/>
            <person name="Mueller R.-W."/>
            <person name="Bruemmer F."/>
            <person name="Labrenz M."/>
            <person name="Spormann A.M."/>
            <person name="Op Den Camp H."/>
            <person name="Overmann J."/>
            <person name="Amann R."/>
            <person name="Jetten M.S.M."/>
            <person name="Mascher T."/>
            <person name="Medema M.H."/>
            <person name="Devos D.P."/>
            <person name="Kaster A.-K."/>
            <person name="Ovreas L."/>
            <person name="Rohde M."/>
            <person name="Galperin M.Y."/>
            <person name="Jogler C."/>
        </authorList>
    </citation>
    <scope>NUCLEOTIDE SEQUENCE [LARGE SCALE GENOMIC DNA]</scope>
    <source>
        <strain evidence="1 2">LF1</strain>
    </source>
</reference>
<dbReference type="OrthoDB" id="213867at2"/>
<gene>
    <name evidence="1" type="ORF">LF1_21300</name>
</gene>
<evidence type="ECO:0000313" key="2">
    <source>
        <dbReference type="Proteomes" id="UP000322699"/>
    </source>
</evidence>